<comment type="caution">
    <text evidence="6">The sequence shown here is derived from an EMBL/GenBank/DDBJ whole genome shotgun (WGS) entry which is preliminary data.</text>
</comment>
<evidence type="ECO:0000313" key="7">
    <source>
        <dbReference type="Proteomes" id="UP001344817"/>
    </source>
</evidence>
<reference evidence="6" key="1">
    <citation type="submission" date="2024-01" db="EMBL/GenBank/DDBJ databases">
        <title>Genome sequence of Mycoplasma ciconiae type strain DSM 25251.</title>
        <authorList>
            <person name="Spergser J."/>
        </authorList>
    </citation>
    <scope>NUCLEOTIDE SEQUENCE [LARGE SCALE GENOMIC DNA]</scope>
    <source>
        <strain evidence="6">DSM 25251</strain>
    </source>
</reference>
<dbReference type="SUPFAM" id="SSF53659">
    <property type="entry name" value="Isocitrate/Isopropylmalate dehydrogenase-like"/>
    <property type="match status" value="1"/>
</dbReference>
<dbReference type="EC" id="2.3.1.8" evidence="6"/>
<evidence type="ECO:0000313" key="6">
    <source>
        <dbReference type="EMBL" id="MEE3928407.1"/>
    </source>
</evidence>
<dbReference type="Proteomes" id="UP001344817">
    <property type="component" value="Unassembled WGS sequence"/>
</dbReference>
<dbReference type="Pfam" id="PF01515">
    <property type="entry name" value="PTA_PTB"/>
    <property type="match status" value="1"/>
</dbReference>
<evidence type="ECO:0000256" key="4">
    <source>
        <dbReference type="ARBA" id="ARBA00023315"/>
    </source>
</evidence>
<evidence type="ECO:0000259" key="5">
    <source>
        <dbReference type="Pfam" id="PF01515"/>
    </source>
</evidence>
<organism evidence="6 7">
    <name type="scientific">Mycoplasmopsis ciconiae</name>
    <dbReference type="NCBI Taxonomy" id="561067"/>
    <lineage>
        <taxon>Bacteria</taxon>
        <taxon>Bacillati</taxon>
        <taxon>Mycoplasmatota</taxon>
        <taxon>Mycoplasmoidales</taxon>
        <taxon>Metamycoplasmataceae</taxon>
        <taxon>Mycoplasmopsis</taxon>
    </lineage>
</organism>
<dbReference type="InterPro" id="IPR012147">
    <property type="entry name" value="P_Ac_Bu_trans"/>
</dbReference>
<feature type="domain" description="Phosphate acetyl/butaryl transferase" evidence="5">
    <location>
        <begin position="3"/>
        <end position="312"/>
    </location>
</feature>
<accession>A0ABU7MLL0</accession>
<keyword evidence="7" id="KW-1185">Reference proteome</keyword>
<dbReference type="Gene3D" id="3.40.50.10750">
    <property type="entry name" value="Isocitrate/Isopropylmalate dehydrogenase-like"/>
    <property type="match status" value="1"/>
</dbReference>
<dbReference type="InterPro" id="IPR042113">
    <property type="entry name" value="P_AcTrfase_dom1"/>
</dbReference>
<proteinExistence type="inferred from homology"/>
<dbReference type="PANTHER" id="PTHR43356:SF3">
    <property type="entry name" value="PHOSPHATE ACETYLTRANSFERASE"/>
    <property type="match status" value="1"/>
</dbReference>
<evidence type="ECO:0000256" key="3">
    <source>
        <dbReference type="ARBA" id="ARBA00022679"/>
    </source>
</evidence>
<dbReference type="RefSeq" id="WP_330500819.1">
    <property type="nucleotide sequence ID" value="NZ_JAZDWZ010000006.1"/>
</dbReference>
<dbReference type="InterPro" id="IPR042112">
    <property type="entry name" value="P_AcTrfase_dom2"/>
</dbReference>
<sequence>MKFTDKIVNQVNAINKTKKIVLIDGDDKRMIEAAKELAKFKNIELTLLVEEDKNCECGLNFENIFSDKELIEKMVTKYVELRKGKETEEQARSVLKTRPFYAMMLLAMGKADGVVGGLNYPTADILRAAFKVIGPKPGIKTISSVMIMHKDEDTLIFSDISVNPKPNKEQLSDIGINAATFAAQMGFDPRVAFLSFSTDGSAKTDESVMVREATDLFNQNYKATKAIGEIQLDAALDFEIRKAKYKREYFEEKANVLIFPDLGAGNIGYKLVQRLGGYGAIGPIVVGAKMPVNDLSRGSTVDDVVNTVLITVLQSEGEK</sequence>
<evidence type="ECO:0000256" key="2">
    <source>
        <dbReference type="ARBA" id="ARBA00005656"/>
    </source>
</evidence>
<protein>
    <submittedName>
        <fullName evidence="6">Phosphate acetyltransferase</fullName>
        <ecNumber evidence="6">2.3.1.8</ecNumber>
    </submittedName>
</protein>
<keyword evidence="4 6" id="KW-0012">Acyltransferase</keyword>
<dbReference type="PIRSF" id="PIRSF000428">
    <property type="entry name" value="P_Ac_trans"/>
    <property type="match status" value="1"/>
</dbReference>
<dbReference type="GO" id="GO:0008959">
    <property type="term" value="F:phosphate acetyltransferase activity"/>
    <property type="evidence" value="ECO:0007669"/>
    <property type="project" value="UniProtKB-EC"/>
</dbReference>
<name>A0ABU7MLL0_9BACT</name>
<evidence type="ECO:0000256" key="1">
    <source>
        <dbReference type="ARBA" id="ARBA00000705"/>
    </source>
</evidence>
<comment type="similarity">
    <text evidence="2">Belongs to the phosphate acetyltransferase and butyryltransferase family.</text>
</comment>
<dbReference type="PANTHER" id="PTHR43356">
    <property type="entry name" value="PHOSPHATE ACETYLTRANSFERASE"/>
    <property type="match status" value="1"/>
</dbReference>
<keyword evidence="3 6" id="KW-0808">Transferase</keyword>
<dbReference type="NCBIfam" id="NF007233">
    <property type="entry name" value="PRK09653.1"/>
    <property type="match status" value="1"/>
</dbReference>
<dbReference type="EMBL" id="JAZDWZ010000006">
    <property type="protein sequence ID" value="MEE3928407.1"/>
    <property type="molecule type" value="Genomic_DNA"/>
</dbReference>
<dbReference type="InterPro" id="IPR050500">
    <property type="entry name" value="Phos_Acetyltrans/Butyryltrans"/>
</dbReference>
<gene>
    <name evidence="6" type="ORF">V2E24_02335</name>
</gene>
<dbReference type="InterPro" id="IPR002505">
    <property type="entry name" value="PTA_PTB"/>
</dbReference>
<comment type="catalytic activity">
    <reaction evidence="1">
        <text>acetyl-CoA + phosphate = acetyl phosphate + CoA</text>
        <dbReference type="Rhea" id="RHEA:19521"/>
        <dbReference type="ChEBI" id="CHEBI:22191"/>
        <dbReference type="ChEBI" id="CHEBI:43474"/>
        <dbReference type="ChEBI" id="CHEBI:57287"/>
        <dbReference type="ChEBI" id="CHEBI:57288"/>
        <dbReference type="EC" id="2.3.1.8"/>
    </reaction>
</comment>
<dbReference type="Gene3D" id="3.40.50.10950">
    <property type="match status" value="1"/>
</dbReference>